<gene>
    <name evidence="1" type="ORF">M9H77_02626</name>
</gene>
<reference evidence="2" key="1">
    <citation type="journal article" date="2023" name="Nat. Plants">
        <title>Single-cell RNA sequencing provides a high-resolution roadmap for understanding the multicellular compartmentation of specialized metabolism.</title>
        <authorList>
            <person name="Sun S."/>
            <person name="Shen X."/>
            <person name="Li Y."/>
            <person name="Li Y."/>
            <person name="Wang S."/>
            <person name="Li R."/>
            <person name="Zhang H."/>
            <person name="Shen G."/>
            <person name="Guo B."/>
            <person name="Wei J."/>
            <person name="Xu J."/>
            <person name="St-Pierre B."/>
            <person name="Chen S."/>
            <person name="Sun C."/>
        </authorList>
    </citation>
    <scope>NUCLEOTIDE SEQUENCE [LARGE SCALE GENOMIC DNA]</scope>
</reference>
<dbReference type="Proteomes" id="UP001060085">
    <property type="component" value="Linkage Group LG01"/>
</dbReference>
<dbReference type="EMBL" id="CM044701">
    <property type="protein sequence ID" value="KAI5681399.1"/>
    <property type="molecule type" value="Genomic_DNA"/>
</dbReference>
<sequence>MAFKDSSKPKVEEKGRLITNPTRCFKCNGVGHIAINCPTKRTLVFSEDLNYWIEKSYDDFQEGEGVESNLHAIEDSHQGGHNLKVYRAISDKYVGPLPKTITTYPKKDSSTLVNFKSPRSQKALILLDSTHHSPNCFDQLPSLGHRMINGEGKVVVWHATTLTNDKAHNFVDVGKDFVVKQGYFFSLRWCCLSLRGKNHFIIEPYSPNLAANSDFFNILLGPSSTKVHEPLQAREDSSSSQDQCGKRVRVETTAPSQSFEKDKVLKNIGDDDDILIDIEALSRDSTCNSNIAKGDQHEVASFYKSNLVATINKVPCENSPVISTFERESFFFNFHKKWVMNLWQELFQKIKKLPLEQVSSLEGDAIYVLEEISKTNTINISPLKNLLTSFFAKASQFDDARSSSSDKMAKEAHAKLLSSANERSSVLKS</sequence>
<accession>A0ACC0C920</accession>
<organism evidence="1 2">
    <name type="scientific">Catharanthus roseus</name>
    <name type="common">Madagascar periwinkle</name>
    <name type="synonym">Vinca rosea</name>
    <dbReference type="NCBI Taxonomy" id="4058"/>
    <lineage>
        <taxon>Eukaryota</taxon>
        <taxon>Viridiplantae</taxon>
        <taxon>Streptophyta</taxon>
        <taxon>Embryophyta</taxon>
        <taxon>Tracheophyta</taxon>
        <taxon>Spermatophyta</taxon>
        <taxon>Magnoliopsida</taxon>
        <taxon>eudicotyledons</taxon>
        <taxon>Gunneridae</taxon>
        <taxon>Pentapetalae</taxon>
        <taxon>asterids</taxon>
        <taxon>lamiids</taxon>
        <taxon>Gentianales</taxon>
        <taxon>Apocynaceae</taxon>
        <taxon>Rauvolfioideae</taxon>
        <taxon>Vinceae</taxon>
        <taxon>Catharanthinae</taxon>
        <taxon>Catharanthus</taxon>
    </lineage>
</organism>
<comment type="caution">
    <text evidence="1">The sequence shown here is derived from an EMBL/GenBank/DDBJ whole genome shotgun (WGS) entry which is preliminary data.</text>
</comment>
<name>A0ACC0C920_CATRO</name>
<proteinExistence type="predicted"/>
<evidence type="ECO:0000313" key="2">
    <source>
        <dbReference type="Proteomes" id="UP001060085"/>
    </source>
</evidence>
<protein>
    <submittedName>
        <fullName evidence="1">Uncharacterized protein</fullName>
    </submittedName>
</protein>
<keyword evidence="2" id="KW-1185">Reference proteome</keyword>
<evidence type="ECO:0000313" key="1">
    <source>
        <dbReference type="EMBL" id="KAI5681399.1"/>
    </source>
</evidence>